<proteinExistence type="inferred from homology"/>
<evidence type="ECO:0000256" key="3">
    <source>
        <dbReference type="ARBA" id="ARBA00023002"/>
    </source>
</evidence>
<evidence type="ECO:0000313" key="7">
    <source>
        <dbReference type="EMBL" id="KAK1316399.1"/>
    </source>
</evidence>
<dbReference type="Gene3D" id="2.60.120.330">
    <property type="entry name" value="B-lactam Antibiotic, Isopenicillin N Synthase, Chain"/>
    <property type="match status" value="1"/>
</dbReference>
<sequence>MQQRVQELAMDGQDPPVRYIQREPDRPIVVPSPRSPIPTVDLGLVFESDGGEIGKLKSALQSWGLFQAIGHGIPNSVLDEVRNITREFFKLPVEEKQRYSNVIEGGKEPGLEGYGTDRVASEDQILDWSDRLYLLVEPENERKPIFWPEKPSSFRTALHEYTTMARLLTNNVLKAMAKMVDLDESYFVQKFDQKAEVYARFNYYPPCSRPELVFGLKPHNDATVITIVVPDEEVEGLQVLKDGEWVTVPTVPHALIINMGDFMEIMSNGMFKSPVHRAVTNPAKERISVAMFYSLEADKVIEPAEGLVDEKRPRLYKKVTRKGYHDLFWEDFRQGKRTIDQIKVSNTE</sequence>
<name>A0AAV9ESJ0_ACOCL</name>
<accession>A0AAV9ESJ0</accession>
<evidence type="ECO:0000256" key="5">
    <source>
        <dbReference type="RuleBase" id="RU003682"/>
    </source>
</evidence>
<keyword evidence="2 5" id="KW-0479">Metal-binding</keyword>
<dbReference type="SUPFAM" id="SSF51197">
    <property type="entry name" value="Clavaminate synthase-like"/>
    <property type="match status" value="1"/>
</dbReference>
<dbReference type="PANTHER" id="PTHR47991">
    <property type="entry name" value="OXOGLUTARATE/IRON-DEPENDENT DIOXYGENASE"/>
    <property type="match status" value="1"/>
</dbReference>
<evidence type="ECO:0000256" key="2">
    <source>
        <dbReference type="ARBA" id="ARBA00022723"/>
    </source>
</evidence>
<reference evidence="7" key="1">
    <citation type="journal article" date="2023" name="Nat. Commun.">
        <title>Diploid and tetraploid genomes of Acorus and the evolution of monocots.</title>
        <authorList>
            <person name="Ma L."/>
            <person name="Liu K.W."/>
            <person name="Li Z."/>
            <person name="Hsiao Y.Y."/>
            <person name="Qi Y."/>
            <person name="Fu T."/>
            <person name="Tang G.D."/>
            <person name="Zhang D."/>
            <person name="Sun W.H."/>
            <person name="Liu D.K."/>
            <person name="Li Y."/>
            <person name="Chen G.Z."/>
            <person name="Liu X.D."/>
            <person name="Liao X.Y."/>
            <person name="Jiang Y.T."/>
            <person name="Yu X."/>
            <person name="Hao Y."/>
            <person name="Huang J."/>
            <person name="Zhao X.W."/>
            <person name="Ke S."/>
            <person name="Chen Y.Y."/>
            <person name="Wu W.L."/>
            <person name="Hsu J.L."/>
            <person name="Lin Y.F."/>
            <person name="Huang M.D."/>
            <person name="Li C.Y."/>
            <person name="Huang L."/>
            <person name="Wang Z.W."/>
            <person name="Zhao X."/>
            <person name="Zhong W.Y."/>
            <person name="Peng D.H."/>
            <person name="Ahmad S."/>
            <person name="Lan S."/>
            <person name="Zhang J.S."/>
            <person name="Tsai W.C."/>
            <person name="Van de Peer Y."/>
            <person name="Liu Z.J."/>
        </authorList>
    </citation>
    <scope>NUCLEOTIDE SEQUENCE</scope>
    <source>
        <strain evidence="7">CP</strain>
    </source>
</reference>
<evidence type="ECO:0000259" key="6">
    <source>
        <dbReference type="PROSITE" id="PS51471"/>
    </source>
</evidence>
<dbReference type="GO" id="GO:0046872">
    <property type="term" value="F:metal ion binding"/>
    <property type="evidence" value="ECO:0007669"/>
    <property type="project" value="UniProtKB-KW"/>
</dbReference>
<dbReference type="AlphaFoldDB" id="A0AAV9ESJ0"/>
<comment type="similarity">
    <text evidence="1 5">Belongs to the iron/ascorbate-dependent oxidoreductase family.</text>
</comment>
<dbReference type="InterPro" id="IPR050295">
    <property type="entry name" value="Plant_2OG-oxidoreductases"/>
</dbReference>
<dbReference type="InterPro" id="IPR005123">
    <property type="entry name" value="Oxoglu/Fe-dep_dioxygenase_dom"/>
</dbReference>
<evidence type="ECO:0000256" key="4">
    <source>
        <dbReference type="ARBA" id="ARBA00023004"/>
    </source>
</evidence>
<evidence type="ECO:0000313" key="8">
    <source>
        <dbReference type="Proteomes" id="UP001180020"/>
    </source>
</evidence>
<evidence type="ECO:0000256" key="1">
    <source>
        <dbReference type="ARBA" id="ARBA00008056"/>
    </source>
</evidence>
<dbReference type="EMBL" id="JAUJYO010000005">
    <property type="protein sequence ID" value="KAK1316399.1"/>
    <property type="molecule type" value="Genomic_DNA"/>
</dbReference>
<keyword evidence="8" id="KW-1185">Reference proteome</keyword>
<keyword evidence="4 5" id="KW-0408">Iron</keyword>
<dbReference type="GO" id="GO:0016491">
    <property type="term" value="F:oxidoreductase activity"/>
    <property type="evidence" value="ECO:0007669"/>
    <property type="project" value="UniProtKB-KW"/>
</dbReference>
<organism evidence="7 8">
    <name type="scientific">Acorus calamus</name>
    <name type="common">Sweet flag</name>
    <dbReference type="NCBI Taxonomy" id="4465"/>
    <lineage>
        <taxon>Eukaryota</taxon>
        <taxon>Viridiplantae</taxon>
        <taxon>Streptophyta</taxon>
        <taxon>Embryophyta</taxon>
        <taxon>Tracheophyta</taxon>
        <taxon>Spermatophyta</taxon>
        <taxon>Magnoliopsida</taxon>
        <taxon>Liliopsida</taxon>
        <taxon>Acoraceae</taxon>
        <taxon>Acorus</taxon>
    </lineage>
</organism>
<reference evidence="7" key="2">
    <citation type="submission" date="2023-06" db="EMBL/GenBank/DDBJ databases">
        <authorList>
            <person name="Ma L."/>
            <person name="Liu K.-W."/>
            <person name="Li Z."/>
            <person name="Hsiao Y.-Y."/>
            <person name="Qi Y."/>
            <person name="Fu T."/>
            <person name="Tang G."/>
            <person name="Zhang D."/>
            <person name="Sun W.-H."/>
            <person name="Liu D.-K."/>
            <person name="Li Y."/>
            <person name="Chen G.-Z."/>
            <person name="Liu X.-D."/>
            <person name="Liao X.-Y."/>
            <person name="Jiang Y.-T."/>
            <person name="Yu X."/>
            <person name="Hao Y."/>
            <person name="Huang J."/>
            <person name="Zhao X.-W."/>
            <person name="Ke S."/>
            <person name="Chen Y.-Y."/>
            <person name="Wu W.-L."/>
            <person name="Hsu J.-L."/>
            <person name="Lin Y.-F."/>
            <person name="Huang M.-D."/>
            <person name="Li C.-Y."/>
            <person name="Huang L."/>
            <person name="Wang Z.-W."/>
            <person name="Zhao X."/>
            <person name="Zhong W.-Y."/>
            <person name="Peng D.-H."/>
            <person name="Ahmad S."/>
            <person name="Lan S."/>
            <person name="Zhang J.-S."/>
            <person name="Tsai W.-C."/>
            <person name="Van De Peer Y."/>
            <person name="Liu Z.-J."/>
        </authorList>
    </citation>
    <scope>NUCLEOTIDE SEQUENCE</scope>
    <source>
        <strain evidence="7">CP</strain>
        <tissue evidence="7">Leaves</tissue>
    </source>
</reference>
<dbReference type="Proteomes" id="UP001180020">
    <property type="component" value="Unassembled WGS sequence"/>
</dbReference>
<dbReference type="FunFam" id="2.60.120.330:FF:000018">
    <property type="entry name" value="2-oxoglutarate (2OG) and Fe(II)-dependent oxygenase superfamily protein"/>
    <property type="match status" value="1"/>
</dbReference>
<dbReference type="Pfam" id="PF03171">
    <property type="entry name" value="2OG-FeII_Oxy"/>
    <property type="match status" value="1"/>
</dbReference>
<keyword evidence="3 5" id="KW-0560">Oxidoreductase</keyword>
<comment type="caution">
    <text evidence="7">The sequence shown here is derived from an EMBL/GenBank/DDBJ whole genome shotgun (WGS) entry which is preliminary data.</text>
</comment>
<dbReference type="PROSITE" id="PS51471">
    <property type="entry name" value="FE2OG_OXY"/>
    <property type="match status" value="1"/>
</dbReference>
<gene>
    <name evidence="7" type="primary">SRG1</name>
    <name evidence="7" type="ORF">QJS10_CPA05g01409</name>
</gene>
<protein>
    <submittedName>
        <fullName evidence="7">Protein SRG1</fullName>
    </submittedName>
</protein>
<dbReference type="InterPro" id="IPR044861">
    <property type="entry name" value="IPNS-like_FE2OG_OXY"/>
</dbReference>
<feature type="domain" description="Fe2OG dioxygenase" evidence="6">
    <location>
        <begin position="194"/>
        <end position="295"/>
    </location>
</feature>
<dbReference type="InterPro" id="IPR026992">
    <property type="entry name" value="DIOX_N"/>
</dbReference>
<dbReference type="InterPro" id="IPR027443">
    <property type="entry name" value="IPNS-like_sf"/>
</dbReference>
<dbReference type="Pfam" id="PF14226">
    <property type="entry name" value="DIOX_N"/>
    <property type="match status" value="1"/>
</dbReference>